<dbReference type="InterPro" id="IPR045863">
    <property type="entry name" value="CorA_TM1_TM2"/>
</dbReference>
<dbReference type="Gene3D" id="1.20.58.340">
    <property type="entry name" value="Magnesium transport protein CorA, transmembrane region"/>
    <property type="match status" value="1"/>
</dbReference>
<accession>A0A9P5C7T8</accession>
<feature type="compositionally biased region" description="Basic and acidic residues" evidence="5">
    <location>
        <begin position="30"/>
        <end position="53"/>
    </location>
</feature>
<dbReference type="GO" id="GO:0015095">
    <property type="term" value="F:magnesium ion transmembrane transporter activity"/>
    <property type="evidence" value="ECO:0007669"/>
    <property type="project" value="TreeGrafter"/>
</dbReference>
<evidence type="ECO:0000256" key="3">
    <source>
        <dbReference type="ARBA" id="ARBA00022989"/>
    </source>
</evidence>
<dbReference type="PANTHER" id="PTHR46494">
    <property type="entry name" value="CORA FAMILY METAL ION TRANSPORTER (EUROFUNG)"/>
    <property type="match status" value="1"/>
</dbReference>
<dbReference type="GO" id="GO:0050897">
    <property type="term" value="F:cobalt ion binding"/>
    <property type="evidence" value="ECO:0007669"/>
    <property type="project" value="TreeGrafter"/>
</dbReference>
<evidence type="ECO:0000256" key="1">
    <source>
        <dbReference type="ARBA" id="ARBA00004651"/>
    </source>
</evidence>
<dbReference type="GO" id="GO:0005886">
    <property type="term" value="C:plasma membrane"/>
    <property type="evidence" value="ECO:0007669"/>
    <property type="project" value="UniProtKB-SubCell"/>
</dbReference>
<feature type="transmembrane region" description="Helical" evidence="6">
    <location>
        <begin position="997"/>
        <end position="1018"/>
    </location>
</feature>
<dbReference type="InterPro" id="IPR002523">
    <property type="entry name" value="MgTranspt_CorA/ZnTranspt_ZntB"/>
</dbReference>
<protein>
    <recommendedName>
        <fullName evidence="9">Mg2+ transporter</fullName>
    </recommendedName>
</protein>
<dbReference type="AlphaFoldDB" id="A0A9P5C7T8"/>
<keyword evidence="4 6" id="KW-0472">Membrane</keyword>
<dbReference type="Pfam" id="PF01544">
    <property type="entry name" value="CorA"/>
    <property type="match status" value="1"/>
</dbReference>
<feature type="transmembrane region" description="Helical" evidence="6">
    <location>
        <begin position="961"/>
        <end position="985"/>
    </location>
</feature>
<dbReference type="GO" id="GO:0015087">
    <property type="term" value="F:cobalt ion transmembrane transporter activity"/>
    <property type="evidence" value="ECO:0007669"/>
    <property type="project" value="TreeGrafter"/>
</dbReference>
<comment type="subcellular location">
    <subcellularLocation>
        <location evidence="1">Cell membrane</location>
        <topology evidence="1">Multi-pass membrane protein</topology>
    </subcellularLocation>
</comment>
<dbReference type="SUPFAM" id="SSF144083">
    <property type="entry name" value="Magnesium transport protein CorA, transmembrane region"/>
    <property type="match status" value="1"/>
</dbReference>
<feature type="region of interest" description="Disordered" evidence="5">
    <location>
        <begin position="1"/>
        <end position="147"/>
    </location>
</feature>
<gene>
    <name evidence="7" type="ORF">CFAM422_012970</name>
</gene>
<feature type="region of interest" description="Disordered" evidence="5">
    <location>
        <begin position="194"/>
        <end position="215"/>
    </location>
</feature>
<evidence type="ECO:0000256" key="4">
    <source>
        <dbReference type="ARBA" id="ARBA00023136"/>
    </source>
</evidence>
<evidence type="ECO:0000313" key="7">
    <source>
        <dbReference type="EMBL" id="KAF3056063.1"/>
    </source>
</evidence>
<evidence type="ECO:0000313" key="8">
    <source>
        <dbReference type="Proteomes" id="UP000801864"/>
    </source>
</evidence>
<dbReference type="EMBL" id="QLNT01000034">
    <property type="protein sequence ID" value="KAF3056063.1"/>
    <property type="molecule type" value="Genomic_DNA"/>
</dbReference>
<evidence type="ECO:0008006" key="9">
    <source>
        <dbReference type="Google" id="ProtNLM"/>
    </source>
</evidence>
<comment type="caution">
    <text evidence="7">The sequence shown here is derived from an EMBL/GenBank/DDBJ whole genome shotgun (WGS) entry which is preliminary data.</text>
</comment>
<proteinExistence type="predicted"/>
<keyword evidence="3 6" id="KW-1133">Transmembrane helix</keyword>
<keyword evidence="8" id="KW-1185">Reference proteome</keyword>
<evidence type="ECO:0000256" key="2">
    <source>
        <dbReference type="ARBA" id="ARBA00022692"/>
    </source>
</evidence>
<sequence>MAYDDSIRRRERPRRSTGGSEAYFQPPQRARREFTRRDFLNESGDEFVHRWESNDEAEPSSGPRILRSRVTRSSPPPILRQRRTLGRESSGAELTTEDAVIAESPTAFHHAASSDDDDRTTRFRRRRDYDEQDDSRPAREEIIIERRDEDEPRARARYVDAEFDGYLRPMSPIVEDIDAFDDFHFVFPAEDPSKDAELSDLDTPTTESESTQKVERPLSNVITAPGIYSSSYSGTAELGAQHDVNLTLLHDPRGQKQPLFRWLHVRQDIMNFDAFWVQVSRQIHFRDAERKAVANLQAEVKRQCVKTRYNPQGAKVGYMEPRCIQTPIQSSNKKPSEDSHAANWICIPYFHLQQYSESVSTSNTALFPAQTLLQSQYSRSGQQRDMDQAVCQIGQVPRGECFHISQLWCLISHLQGTTVKMNTEPGQAGGGPGRILVSYGGAVMWSLATKECQTWFAFISHFRAFWPRKLEFWRKDHQLTAENWGKILNLAEGQHSDVRLKLKIADAPDLLRTILKPDATANKASEKRPEQSATAPEYLHVFTLLSKIADSSNDSILKDLQEQLSAAEKFLTEKTSYTAQREYKRCELMTRDGVNEQLEKLGARIEEKKSDKVRRSYEERLDVFNIADTLFQLFFPLTFHGPTTGKYWGALSKKMEMPELDEDDVHAYSTPVSTLRSTLWELSQDVQSFQNLMSFAGKEDRAAMELPRELVTAWLHIVFGLTYAYEVGWYNHMTKARSLLKEGMQKMVESISSQNLLDRAVMQPTEVMSLIALNLLHDDVGKYDDICDTYSLYLNSLDTDITTKAPSRTYQHRIDLVNQEMTAIKRNLSRQRNIIAMLRNRTSITDGNFMVRYGEEMPTRMRGEFGGMKRGDARRFEDERIVRRGADDQGRFGVQFLNELETASKLSSTDMGGFRSLFLADCANLVDQREYEFRRNTEYAEDLEREITYKMEWTKDRQENAIYAFTLVTIIFLPLSAISSIFGMNTNDIRNMDFDQWLYWVVALPVTVIIIIAGLWWMDELSNATDWLVGKRWRSSKGASRSSGSSMDYDSVSRASEDVPATYRRSRYSRPTVRKYAETIEVPVASMPPPRRRRTSFYKY</sequence>
<dbReference type="Proteomes" id="UP000801864">
    <property type="component" value="Unassembled WGS sequence"/>
</dbReference>
<evidence type="ECO:0000256" key="6">
    <source>
        <dbReference type="SAM" id="Phobius"/>
    </source>
</evidence>
<reference evidence="7 8" key="1">
    <citation type="submission" date="2018-06" db="EMBL/GenBank/DDBJ databases">
        <title>Genome analysis of cellulolytic fungus Trichoderma lentiforme CFAM-422.</title>
        <authorList>
            <person name="Steindorff A.S."/>
            <person name="Formighieri E.F."/>
            <person name="Midorikawa G.E.O."/>
            <person name="Tamietti M.S."/>
            <person name="Ramos E.Z."/>
            <person name="Silva A.S."/>
            <person name="Bon E.P.S."/>
            <person name="Mendes T.D."/>
            <person name="Damaso M.C.T."/>
            <person name="Favaro L.C.L."/>
        </authorList>
    </citation>
    <scope>NUCLEOTIDE SEQUENCE [LARGE SCALE GENOMIC DNA]</scope>
    <source>
        <strain evidence="7 8">CFAM-422</strain>
    </source>
</reference>
<organism evidence="7 8">
    <name type="scientific">Trichoderma lentiforme</name>
    <dbReference type="NCBI Taxonomy" id="1567552"/>
    <lineage>
        <taxon>Eukaryota</taxon>
        <taxon>Fungi</taxon>
        <taxon>Dikarya</taxon>
        <taxon>Ascomycota</taxon>
        <taxon>Pezizomycotina</taxon>
        <taxon>Sordariomycetes</taxon>
        <taxon>Hypocreomycetidae</taxon>
        <taxon>Hypocreales</taxon>
        <taxon>Hypocreaceae</taxon>
        <taxon>Trichoderma</taxon>
    </lineage>
</organism>
<feature type="compositionally biased region" description="Basic and acidic residues" evidence="5">
    <location>
        <begin position="134"/>
        <end position="147"/>
    </location>
</feature>
<evidence type="ECO:0000256" key="5">
    <source>
        <dbReference type="SAM" id="MobiDB-lite"/>
    </source>
</evidence>
<dbReference type="PANTHER" id="PTHR46494:SF3">
    <property type="entry name" value="ZINC TRANSPORT PROTEIN ZNTB"/>
    <property type="match status" value="1"/>
</dbReference>
<keyword evidence="2 6" id="KW-0812">Transmembrane</keyword>
<dbReference type="GO" id="GO:0000287">
    <property type="term" value="F:magnesium ion binding"/>
    <property type="evidence" value="ECO:0007669"/>
    <property type="project" value="TreeGrafter"/>
</dbReference>
<name>A0A9P5C7T8_9HYPO</name>